<name>A0A085TRU6_9RHOB</name>
<dbReference type="Gene3D" id="3.40.50.300">
    <property type="entry name" value="P-loop containing nucleotide triphosphate hydrolases"/>
    <property type="match status" value="1"/>
</dbReference>
<organism evidence="1 2">
    <name type="scientific">Thioclava atlantica</name>
    <dbReference type="NCBI Taxonomy" id="1317124"/>
    <lineage>
        <taxon>Bacteria</taxon>
        <taxon>Pseudomonadati</taxon>
        <taxon>Pseudomonadota</taxon>
        <taxon>Alphaproteobacteria</taxon>
        <taxon>Rhodobacterales</taxon>
        <taxon>Paracoccaceae</taxon>
        <taxon>Thioclava</taxon>
    </lineage>
</organism>
<reference evidence="2" key="1">
    <citation type="submission" date="2013-04" db="EMBL/GenBank/DDBJ databases">
        <title>Thioclava sp. 13D2W-2 Genome Sequencing.</title>
        <authorList>
            <person name="Lai Q."/>
            <person name="Li G."/>
            <person name="Shao Z."/>
        </authorList>
    </citation>
    <scope>NUCLEOTIDE SEQUENCE [LARGE SCALE GENOMIC DNA]</scope>
    <source>
        <strain evidence="2">13D2W-2</strain>
    </source>
</reference>
<dbReference type="EMBL" id="AQRC01000020">
    <property type="protein sequence ID" value="KFE33443.1"/>
    <property type="molecule type" value="Genomic_DNA"/>
</dbReference>
<dbReference type="OrthoDB" id="570215at2"/>
<comment type="caution">
    <text evidence="1">The sequence shown here is derived from an EMBL/GenBank/DDBJ whole genome shotgun (WGS) entry which is preliminary data.</text>
</comment>
<dbReference type="eggNOG" id="COG0457">
    <property type="taxonomic scope" value="Bacteria"/>
</dbReference>
<dbReference type="AlphaFoldDB" id="A0A085TRU6"/>
<evidence type="ECO:0000313" key="1">
    <source>
        <dbReference type="EMBL" id="KFE33443.1"/>
    </source>
</evidence>
<proteinExistence type="predicted"/>
<dbReference type="Proteomes" id="UP000028607">
    <property type="component" value="Unassembled WGS sequence"/>
</dbReference>
<accession>A0A085TRU6</accession>
<dbReference type="SUPFAM" id="SSF52540">
    <property type="entry name" value="P-loop containing nucleoside triphosphate hydrolases"/>
    <property type="match status" value="1"/>
</dbReference>
<evidence type="ECO:0000313" key="2">
    <source>
        <dbReference type="Proteomes" id="UP000028607"/>
    </source>
</evidence>
<dbReference type="RefSeq" id="WP_038148695.1">
    <property type="nucleotide sequence ID" value="NZ_AQRC01000020.1"/>
</dbReference>
<dbReference type="GO" id="GO:0016740">
    <property type="term" value="F:transferase activity"/>
    <property type="evidence" value="ECO:0007669"/>
    <property type="project" value="UniProtKB-KW"/>
</dbReference>
<keyword evidence="2" id="KW-1185">Reference proteome</keyword>
<dbReference type="InterPro" id="IPR027417">
    <property type="entry name" value="P-loop_NTPase"/>
</dbReference>
<gene>
    <name evidence="1" type="ORF">DW2_18049</name>
</gene>
<keyword evidence="1" id="KW-0808">Transferase</keyword>
<sequence length="269" mass="29872">MRGERTCIFVNGIWKSGNHLIYSAMNELGIEGPFGGIAAHLLFGRGKQIKRLIRGSANGIDVGLETEARVRPAYIHRTLRRLRGRIVGGHAAYSPELIAILRDERARMILIRRDPRDMLISFADWVCGRPDYFMHPDFVGLSREHRVARLLHGGVGAGYRQRPFAEVLARAEGWLTAGDDVLNVAFEDLIGPQGGGTHARQTSVLLAVSKHLGLVMPRDPGLAERIYGGSLTFNKGRSQRWRELDSADLQSEIAECLAPQLGRWGYGKN</sequence>
<protein>
    <submittedName>
        <fullName evidence="1">Sulfotransferase domain family protein</fullName>
    </submittedName>
</protein>
<reference evidence="1 2" key="2">
    <citation type="journal article" date="2015" name="Antonie Van Leeuwenhoek">
        <title>Thioclava indica sp. nov., isolated from surface seawater of the Indian Ocean.</title>
        <authorList>
            <person name="Liu Y."/>
            <person name="Lai Q."/>
            <person name="Du J."/>
            <person name="Xu H."/>
            <person name="Jiang L."/>
            <person name="Shao Z."/>
        </authorList>
    </citation>
    <scope>NUCLEOTIDE SEQUENCE [LARGE SCALE GENOMIC DNA]</scope>
    <source>
        <strain evidence="1 2">13D2W-2</strain>
    </source>
</reference>
<dbReference type="STRING" id="1317124.DW2_18049"/>